<dbReference type="AlphaFoldDB" id="A0A9P4U7N6"/>
<dbReference type="Proteomes" id="UP000799764">
    <property type="component" value="Unassembled WGS sequence"/>
</dbReference>
<dbReference type="InterPro" id="IPR025332">
    <property type="entry name" value="DUF4238"/>
</dbReference>
<keyword evidence="3" id="KW-1185">Reference proteome</keyword>
<proteinExistence type="predicted"/>
<dbReference type="EMBL" id="MU001510">
    <property type="protein sequence ID" value="KAF2439207.1"/>
    <property type="molecule type" value="Genomic_DNA"/>
</dbReference>
<evidence type="ECO:0000313" key="2">
    <source>
        <dbReference type="EMBL" id="KAF2439207.1"/>
    </source>
</evidence>
<gene>
    <name evidence="2" type="ORF">P171DRAFT_436534</name>
</gene>
<name>A0A9P4U7N6_9PLEO</name>
<dbReference type="Pfam" id="PF14022">
    <property type="entry name" value="DUF4238"/>
    <property type="match status" value="1"/>
</dbReference>
<comment type="caution">
    <text evidence="2">The sequence shown here is derived from an EMBL/GenBank/DDBJ whole genome shotgun (WGS) entry which is preliminary data.</text>
</comment>
<evidence type="ECO:0000256" key="1">
    <source>
        <dbReference type="SAM" id="MobiDB-lite"/>
    </source>
</evidence>
<feature type="region of interest" description="Disordered" evidence="1">
    <location>
        <begin position="26"/>
        <end position="45"/>
    </location>
</feature>
<evidence type="ECO:0000313" key="3">
    <source>
        <dbReference type="Proteomes" id="UP000799764"/>
    </source>
</evidence>
<sequence length="730" mass="84949">MASPNKSQTQYQHFIPQFILKNFSHKYYPPPNESKSAARRRKREKKTRLYPGDLVLNAVVLKDEVAHITESPVKRTFGLMNMYMDISNAADHNFLEREIGKLESRVSMIIAEIRKALESGKEGFSMSRDQKDLLRKFLFIMKYRGPGYHRRFHGDEHRDYHEDDEGPFKEYMAEKGFRKPVDVWFQSIKTILELDMDLEGKWQKKLLSRIYPYDALGFIMHMEWYFLAFCTPEDSKNEFLLTENCYNVFEGSNSTAINPETGEYEAGTWTSFHEFSPITPKLLLVLRSVLVPNSEEDANENMRKWRESLQKANASLHINPPAVKSILQDLPVRKPRNSYSHHTTEGIQLLPGEDGSRRSSHRFTFPFCKIKKDLVFRINAIMIDNAHSTSMIAFHTEDSLKDSLQYYLQVPAGQGFKVILPHEKIVRLNYLKKLHSVSKILGSNVTLTYEDVPGMKELEILKKKEQDLQRGMLEHFPEQPTEFMQLYHKLGGNNDNFFTDIEQAQKMRFLRIKIDVCTQRFHEATREKIRDNLKDIFCQLPARRLWIYLKFCRIMSLCSPDTLQEKLESDGMMEGPEDVIVKVNHVVRPECLGLLLHYTVMQDIQHRLNPNLGPSSNFTLDTAGVQRLQTITRLTFAPVGSIRHCGIKAVQQASSAVTEMLHRTKDYEQFMNPVWSIDENIEVLTRTYVRKEMDGILSGQISEDYLQELSDVLFNIVYPAYMKRPKALMN</sequence>
<dbReference type="OrthoDB" id="5340163at2759"/>
<organism evidence="2 3">
    <name type="scientific">Karstenula rhodostoma CBS 690.94</name>
    <dbReference type="NCBI Taxonomy" id="1392251"/>
    <lineage>
        <taxon>Eukaryota</taxon>
        <taxon>Fungi</taxon>
        <taxon>Dikarya</taxon>
        <taxon>Ascomycota</taxon>
        <taxon>Pezizomycotina</taxon>
        <taxon>Dothideomycetes</taxon>
        <taxon>Pleosporomycetidae</taxon>
        <taxon>Pleosporales</taxon>
        <taxon>Massarineae</taxon>
        <taxon>Didymosphaeriaceae</taxon>
        <taxon>Karstenula</taxon>
    </lineage>
</organism>
<protein>
    <recommendedName>
        <fullName evidence="4">DUF4238 domain-containing protein</fullName>
    </recommendedName>
</protein>
<reference evidence="2" key="1">
    <citation type="journal article" date="2020" name="Stud. Mycol.">
        <title>101 Dothideomycetes genomes: a test case for predicting lifestyles and emergence of pathogens.</title>
        <authorList>
            <person name="Haridas S."/>
            <person name="Albert R."/>
            <person name="Binder M."/>
            <person name="Bloem J."/>
            <person name="Labutti K."/>
            <person name="Salamov A."/>
            <person name="Andreopoulos B."/>
            <person name="Baker S."/>
            <person name="Barry K."/>
            <person name="Bills G."/>
            <person name="Bluhm B."/>
            <person name="Cannon C."/>
            <person name="Castanera R."/>
            <person name="Culley D."/>
            <person name="Daum C."/>
            <person name="Ezra D."/>
            <person name="Gonzalez J."/>
            <person name="Henrissat B."/>
            <person name="Kuo A."/>
            <person name="Liang C."/>
            <person name="Lipzen A."/>
            <person name="Lutzoni F."/>
            <person name="Magnuson J."/>
            <person name="Mondo S."/>
            <person name="Nolan M."/>
            <person name="Ohm R."/>
            <person name="Pangilinan J."/>
            <person name="Park H.-J."/>
            <person name="Ramirez L."/>
            <person name="Alfaro M."/>
            <person name="Sun H."/>
            <person name="Tritt A."/>
            <person name="Yoshinaga Y."/>
            <person name="Zwiers L.-H."/>
            <person name="Turgeon B."/>
            <person name="Goodwin S."/>
            <person name="Spatafora J."/>
            <person name="Crous P."/>
            <person name="Grigoriev I."/>
        </authorList>
    </citation>
    <scope>NUCLEOTIDE SEQUENCE</scope>
    <source>
        <strain evidence="2">CBS 690.94</strain>
    </source>
</reference>
<accession>A0A9P4U7N6</accession>
<evidence type="ECO:0008006" key="4">
    <source>
        <dbReference type="Google" id="ProtNLM"/>
    </source>
</evidence>